<organism evidence="1">
    <name type="scientific">Clostridium botulinum B str. Osaka05</name>
    <dbReference type="NCBI Taxonomy" id="1407017"/>
    <lineage>
        <taxon>Bacteria</taxon>
        <taxon>Bacillati</taxon>
        <taxon>Bacillota</taxon>
        <taxon>Clostridia</taxon>
        <taxon>Eubacteriales</taxon>
        <taxon>Clostridiaceae</taxon>
        <taxon>Clostridium</taxon>
    </lineage>
</organism>
<evidence type="ECO:0000313" key="1">
    <source>
        <dbReference type="EMBL" id="GAE00713.1"/>
    </source>
</evidence>
<protein>
    <submittedName>
        <fullName evidence="1">DNA-binding response regulator</fullName>
    </submittedName>
</protein>
<dbReference type="GO" id="GO:0003677">
    <property type="term" value="F:DNA binding"/>
    <property type="evidence" value="ECO:0007669"/>
    <property type="project" value="UniProtKB-KW"/>
</dbReference>
<dbReference type="EMBL" id="DF384213">
    <property type="protein sequence ID" value="GAE00713.1"/>
    <property type="molecule type" value="Genomic_DNA"/>
</dbReference>
<gene>
    <name evidence="1" type="ORF">CBO05C_0403</name>
</gene>
<name>A0A0S6TZS6_CLOBO</name>
<dbReference type="Proteomes" id="UP000054164">
    <property type="component" value="Unassembled WGS sequence"/>
</dbReference>
<keyword evidence="1" id="KW-0238">DNA-binding</keyword>
<reference evidence="1" key="1">
    <citation type="submission" date="2013-10" db="EMBL/GenBank/DDBJ databases">
        <title>Draft genome sequence of Clostridium botulinum type B strain Osaka05.</title>
        <authorList>
            <person name="Sakaguchi Y."/>
            <person name="Hosomi K."/>
            <person name="Uchiyama J."/>
            <person name="Ogura Y."/>
            <person name="Sakaguchi M."/>
            <person name="Kohda T."/>
            <person name="Mukamoto M."/>
            <person name="Misawa N."/>
            <person name="Matsuzaki S."/>
            <person name="Hayashi T."/>
            <person name="Kozaki S."/>
        </authorList>
    </citation>
    <scope>NUCLEOTIDE SEQUENCE</scope>
    <source>
        <strain evidence="1">Osaka05</strain>
    </source>
</reference>
<proteinExistence type="predicted"/>
<dbReference type="HOGENOM" id="CLU_3042143_0_0_9"/>
<accession>A0A0S6TZS6</accession>
<dbReference type="AlphaFoldDB" id="A0A0S6TZS6"/>
<sequence length="54" mass="6574">MLLIFRYVDLNKGNFVHNYSSKFYLEEIFLFTKLYINNIYIFNLINGTIIYINV</sequence>